<keyword evidence="2" id="KW-1185">Reference proteome</keyword>
<evidence type="ECO:0000313" key="2">
    <source>
        <dbReference type="Proteomes" id="UP001144978"/>
    </source>
</evidence>
<gene>
    <name evidence="1" type="ORF">NUW54_g14782</name>
</gene>
<name>A0ACC1MAV8_9APHY</name>
<accession>A0ACC1MAV8</accession>
<dbReference type="EMBL" id="JANSHE010007972">
    <property type="protein sequence ID" value="KAJ2955003.1"/>
    <property type="molecule type" value="Genomic_DNA"/>
</dbReference>
<dbReference type="Proteomes" id="UP001144978">
    <property type="component" value="Unassembled WGS sequence"/>
</dbReference>
<protein>
    <submittedName>
        <fullName evidence="1">Uncharacterized protein</fullName>
    </submittedName>
</protein>
<evidence type="ECO:0000313" key="1">
    <source>
        <dbReference type="EMBL" id="KAJ2955003.1"/>
    </source>
</evidence>
<comment type="caution">
    <text evidence="1">The sequence shown here is derived from an EMBL/GenBank/DDBJ whole genome shotgun (WGS) entry which is preliminary data.</text>
</comment>
<proteinExistence type="predicted"/>
<sequence length="200" mass="21615">MHSERIDKILYDPRLLYTILHDPPVKPGGNPAKSTWSCTARPATLYEMRSRRRTLAYANGCRMSAAMHGWQGKKTTHANGSEYAHLLRLYTTRVYIGTGDGRHLQLLRLDCEDNMSDFGLASVRPLACGALTFGTAAWKFRPLRGLVPVAVKCARILTSPGRVGEVCGVSVTRSSFLSYAVYPVAAGAAGAALGMGGEVA</sequence>
<reference evidence="1" key="1">
    <citation type="submission" date="2022-08" db="EMBL/GenBank/DDBJ databases">
        <title>Genome Sequence of Pycnoporus sanguineus.</title>
        <authorList>
            <person name="Buettner E."/>
        </authorList>
    </citation>
    <scope>NUCLEOTIDE SEQUENCE</scope>
    <source>
        <strain evidence="1">CG-C14</strain>
    </source>
</reference>
<organism evidence="1 2">
    <name type="scientific">Trametes sanguinea</name>
    <dbReference type="NCBI Taxonomy" id="158606"/>
    <lineage>
        <taxon>Eukaryota</taxon>
        <taxon>Fungi</taxon>
        <taxon>Dikarya</taxon>
        <taxon>Basidiomycota</taxon>
        <taxon>Agaricomycotina</taxon>
        <taxon>Agaricomycetes</taxon>
        <taxon>Polyporales</taxon>
        <taxon>Polyporaceae</taxon>
        <taxon>Trametes</taxon>
    </lineage>
</organism>